<dbReference type="AlphaFoldDB" id="A0AA88WDT2"/>
<proteinExistence type="inferred from homology"/>
<evidence type="ECO:0000256" key="7">
    <source>
        <dbReference type="ARBA" id="ARBA00022989"/>
    </source>
</evidence>
<organism evidence="10 11">
    <name type="scientific">Escallonia herrerae</name>
    <dbReference type="NCBI Taxonomy" id="1293975"/>
    <lineage>
        <taxon>Eukaryota</taxon>
        <taxon>Viridiplantae</taxon>
        <taxon>Streptophyta</taxon>
        <taxon>Embryophyta</taxon>
        <taxon>Tracheophyta</taxon>
        <taxon>Spermatophyta</taxon>
        <taxon>Magnoliopsida</taxon>
        <taxon>eudicotyledons</taxon>
        <taxon>Gunneridae</taxon>
        <taxon>Pentapetalae</taxon>
        <taxon>asterids</taxon>
        <taxon>campanulids</taxon>
        <taxon>Escalloniales</taxon>
        <taxon>Escalloniaceae</taxon>
        <taxon>Escallonia</taxon>
    </lineage>
</organism>
<keyword evidence="11" id="KW-1185">Reference proteome</keyword>
<evidence type="ECO:0000313" key="10">
    <source>
        <dbReference type="EMBL" id="KAK3024184.1"/>
    </source>
</evidence>
<evidence type="ECO:0000256" key="8">
    <source>
        <dbReference type="ARBA" id="ARBA00023136"/>
    </source>
</evidence>
<dbReference type="InterPro" id="IPR047664">
    <property type="entry name" value="SWEET"/>
</dbReference>
<dbReference type="EMBL" id="JAVXUP010000614">
    <property type="protein sequence ID" value="KAK3024184.1"/>
    <property type="molecule type" value="Genomic_DNA"/>
</dbReference>
<dbReference type="GO" id="GO:0051119">
    <property type="term" value="F:sugar transmembrane transporter activity"/>
    <property type="evidence" value="ECO:0007669"/>
    <property type="project" value="InterPro"/>
</dbReference>
<comment type="caution">
    <text evidence="10">The sequence shown here is derived from an EMBL/GenBank/DDBJ whole genome shotgun (WGS) entry which is preliminary data.</text>
</comment>
<accession>A0AA88WDT2</accession>
<dbReference type="GO" id="GO:0016020">
    <property type="term" value="C:membrane"/>
    <property type="evidence" value="ECO:0007669"/>
    <property type="project" value="InterPro"/>
</dbReference>
<keyword evidence="7 9" id="KW-1133">Transmembrane helix</keyword>
<keyword evidence="5 9" id="KW-0812">Transmembrane</keyword>
<keyword evidence="3" id="KW-0813">Transport</keyword>
<dbReference type="Pfam" id="PF03083">
    <property type="entry name" value="MtN3_slv"/>
    <property type="match status" value="1"/>
</dbReference>
<evidence type="ECO:0000256" key="9">
    <source>
        <dbReference type="SAM" id="Phobius"/>
    </source>
</evidence>
<feature type="transmembrane region" description="Helical" evidence="9">
    <location>
        <begin position="58"/>
        <end position="82"/>
    </location>
</feature>
<dbReference type="GO" id="GO:0012505">
    <property type="term" value="C:endomembrane system"/>
    <property type="evidence" value="ECO:0007669"/>
    <property type="project" value="UniProtKB-SubCell"/>
</dbReference>
<reference evidence="10" key="1">
    <citation type="submission" date="2022-12" db="EMBL/GenBank/DDBJ databases">
        <title>Draft genome assemblies for two species of Escallonia (Escalloniales).</title>
        <authorList>
            <person name="Chanderbali A."/>
            <person name="Dervinis C."/>
            <person name="Anghel I."/>
            <person name="Soltis D."/>
            <person name="Soltis P."/>
            <person name="Zapata F."/>
        </authorList>
    </citation>
    <scope>NUCLEOTIDE SEQUENCE</scope>
    <source>
        <strain evidence="10">UCBG64.0493</strain>
        <tissue evidence="10">Leaf</tissue>
    </source>
</reference>
<gene>
    <name evidence="10" type="ORF">RJ639_043761</name>
</gene>
<comment type="similarity">
    <text evidence="2">Belongs to the SWEET sugar transporter family.</text>
</comment>
<dbReference type="PANTHER" id="PTHR10791">
    <property type="entry name" value="RAG1-ACTIVATING PROTEIN 1"/>
    <property type="match status" value="1"/>
</dbReference>
<dbReference type="InterPro" id="IPR004316">
    <property type="entry name" value="SWEET_rpt"/>
</dbReference>
<feature type="transmembrane region" description="Helical" evidence="9">
    <location>
        <begin position="118"/>
        <end position="136"/>
    </location>
</feature>
<keyword evidence="4" id="KW-0762">Sugar transport</keyword>
<dbReference type="Gene3D" id="1.20.1280.290">
    <property type="match status" value="1"/>
</dbReference>
<evidence type="ECO:0000256" key="5">
    <source>
        <dbReference type="ARBA" id="ARBA00022692"/>
    </source>
</evidence>
<sequence>MISRDAARTAVGIIGRPTFVRIVKKGAVEQYSPAPYLATLVNCGLWVVYGLPMVHPHSILVVTINGAGFAIELVYLLLFLIYSDRKKRLKVLLIILAEFTFIAVLALLVLTLTHSIKLRSAIVGSICIFGCFLMYASPLSIMAPNGMGLVLGIAQLVLYAAFYKSTKQQIAARQSKVELGLADAAVSADSKKIRSEPPNRAGGI</sequence>
<keyword evidence="6" id="KW-0677">Repeat</keyword>
<keyword evidence="8 9" id="KW-0472">Membrane</keyword>
<evidence type="ECO:0000256" key="2">
    <source>
        <dbReference type="ARBA" id="ARBA00007809"/>
    </source>
</evidence>
<evidence type="ECO:0000313" key="11">
    <source>
        <dbReference type="Proteomes" id="UP001188597"/>
    </source>
</evidence>
<dbReference type="PANTHER" id="PTHR10791:SF130">
    <property type="entry name" value="BIDIRECTIONAL SUGAR TRANSPORTER SWEET6-RELATED"/>
    <property type="match status" value="1"/>
</dbReference>
<feature type="transmembrane region" description="Helical" evidence="9">
    <location>
        <begin position="143"/>
        <end position="163"/>
    </location>
</feature>
<dbReference type="Proteomes" id="UP001188597">
    <property type="component" value="Unassembled WGS sequence"/>
</dbReference>
<evidence type="ECO:0000256" key="1">
    <source>
        <dbReference type="ARBA" id="ARBA00004127"/>
    </source>
</evidence>
<name>A0AA88WDT2_9ASTE</name>
<dbReference type="FunFam" id="1.20.1280.290:FF:000001">
    <property type="entry name" value="Bidirectional sugar transporter SWEET"/>
    <property type="match status" value="1"/>
</dbReference>
<comment type="subcellular location">
    <subcellularLocation>
        <location evidence="1">Endomembrane system</location>
        <topology evidence="1">Multi-pass membrane protein</topology>
    </subcellularLocation>
</comment>
<evidence type="ECO:0000256" key="6">
    <source>
        <dbReference type="ARBA" id="ARBA00022737"/>
    </source>
</evidence>
<feature type="transmembrane region" description="Helical" evidence="9">
    <location>
        <begin position="91"/>
        <end position="112"/>
    </location>
</feature>
<evidence type="ECO:0000256" key="4">
    <source>
        <dbReference type="ARBA" id="ARBA00022597"/>
    </source>
</evidence>
<protein>
    <submittedName>
        <fullName evidence="10">Uncharacterized protein</fullName>
    </submittedName>
</protein>
<evidence type="ECO:0000256" key="3">
    <source>
        <dbReference type="ARBA" id="ARBA00022448"/>
    </source>
</evidence>